<evidence type="ECO:0000313" key="7">
    <source>
        <dbReference type="EMBL" id="KAL1117437.1"/>
    </source>
</evidence>
<keyword evidence="8" id="KW-1185">Reference proteome</keyword>
<dbReference type="AlphaFoldDB" id="A0ABD0Y1T6"/>
<keyword evidence="4 5" id="KW-0472">Membrane</keyword>
<feature type="domain" description="Major facilitator superfamily (MFS) profile" evidence="6">
    <location>
        <begin position="1"/>
        <end position="270"/>
    </location>
</feature>
<evidence type="ECO:0000313" key="8">
    <source>
        <dbReference type="Proteomes" id="UP001558652"/>
    </source>
</evidence>
<comment type="subcellular location">
    <subcellularLocation>
        <location evidence="1">Membrane</location>
        <topology evidence="1">Multi-pass membrane protein</topology>
    </subcellularLocation>
</comment>
<dbReference type="InterPro" id="IPR005829">
    <property type="entry name" value="Sugar_transporter_CS"/>
</dbReference>
<feature type="transmembrane region" description="Helical" evidence="5">
    <location>
        <begin position="47"/>
        <end position="64"/>
    </location>
</feature>
<reference evidence="7 8" key="1">
    <citation type="submission" date="2024-07" db="EMBL/GenBank/DDBJ databases">
        <title>Chromosome-level genome assembly of the water stick insect Ranatra chinensis (Heteroptera: Nepidae).</title>
        <authorList>
            <person name="Liu X."/>
        </authorList>
    </citation>
    <scope>NUCLEOTIDE SEQUENCE [LARGE SCALE GENOMIC DNA]</scope>
    <source>
        <strain evidence="7">Cailab_2021Rc</strain>
        <tissue evidence="7">Muscle</tissue>
    </source>
</reference>
<feature type="transmembrane region" description="Helical" evidence="5">
    <location>
        <begin position="222"/>
        <end position="241"/>
    </location>
</feature>
<keyword evidence="3 5" id="KW-1133">Transmembrane helix</keyword>
<evidence type="ECO:0000256" key="3">
    <source>
        <dbReference type="ARBA" id="ARBA00022989"/>
    </source>
</evidence>
<name>A0ABD0Y1T6_9HEMI</name>
<dbReference type="InterPro" id="IPR020846">
    <property type="entry name" value="MFS_dom"/>
</dbReference>
<evidence type="ECO:0000256" key="5">
    <source>
        <dbReference type="SAM" id="Phobius"/>
    </source>
</evidence>
<feature type="transmembrane region" description="Helical" evidence="5">
    <location>
        <begin position="76"/>
        <end position="94"/>
    </location>
</feature>
<dbReference type="EMBL" id="JBFDAA010000016">
    <property type="protein sequence ID" value="KAL1117437.1"/>
    <property type="molecule type" value="Genomic_DNA"/>
</dbReference>
<sequence length="270" mass="29213">MPEMLGPHSEVPMTEEQLSWVVAAIEVGDIFTPIPCALLADRFGRKPVLLSTGPCYLVAWLVILETRSVPGLYLARFIQGMAIGITYSVLPIYLGEIASPKYRGSLGILDIYSWYLGVFFEYSIGPFLSYNAVMWASLAEAEGALRWLRGGADGAAEMEEVLQEVKLAREGASLRCGVWTELMGTRKGLSSLGLAAAVLLSCLMGGLSTLLSYTSLVFSPGQEVLCSIVLGVLLLLTVPLFGRLFDCWGRRPVYLLSSAICCVCALIIGN</sequence>
<evidence type="ECO:0000256" key="4">
    <source>
        <dbReference type="ARBA" id="ARBA00023136"/>
    </source>
</evidence>
<comment type="caution">
    <text evidence="7">The sequence shown here is derived from an EMBL/GenBank/DDBJ whole genome shotgun (WGS) entry which is preliminary data.</text>
</comment>
<feature type="transmembrane region" description="Helical" evidence="5">
    <location>
        <begin position="192"/>
        <end position="216"/>
    </location>
</feature>
<protein>
    <recommendedName>
        <fullName evidence="6">Major facilitator superfamily (MFS) profile domain-containing protein</fullName>
    </recommendedName>
</protein>
<evidence type="ECO:0000256" key="1">
    <source>
        <dbReference type="ARBA" id="ARBA00004141"/>
    </source>
</evidence>
<dbReference type="InterPro" id="IPR050549">
    <property type="entry name" value="MFS_Trehalose_Transporter"/>
</dbReference>
<dbReference type="GO" id="GO:0016020">
    <property type="term" value="C:membrane"/>
    <property type="evidence" value="ECO:0007669"/>
    <property type="project" value="UniProtKB-SubCell"/>
</dbReference>
<dbReference type="PANTHER" id="PTHR48021">
    <property type="match status" value="1"/>
</dbReference>
<accession>A0ABD0Y1T6</accession>
<dbReference type="PROSITE" id="PS00217">
    <property type="entry name" value="SUGAR_TRANSPORT_2"/>
    <property type="match status" value="1"/>
</dbReference>
<dbReference type="Gene3D" id="1.20.1250.20">
    <property type="entry name" value="MFS general substrate transporter like domains"/>
    <property type="match status" value="2"/>
</dbReference>
<dbReference type="SUPFAM" id="SSF103473">
    <property type="entry name" value="MFS general substrate transporter"/>
    <property type="match status" value="1"/>
</dbReference>
<dbReference type="Proteomes" id="UP001558652">
    <property type="component" value="Unassembled WGS sequence"/>
</dbReference>
<dbReference type="PROSITE" id="PS50850">
    <property type="entry name" value="MFS"/>
    <property type="match status" value="1"/>
</dbReference>
<proteinExistence type="predicted"/>
<gene>
    <name evidence="7" type="ORF">AAG570_004763</name>
</gene>
<keyword evidence="2 5" id="KW-0812">Transmembrane</keyword>
<feature type="transmembrane region" description="Helical" evidence="5">
    <location>
        <begin position="253"/>
        <end position="269"/>
    </location>
</feature>
<organism evidence="7 8">
    <name type="scientific">Ranatra chinensis</name>
    <dbReference type="NCBI Taxonomy" id="642074"/>
    <lineage>
        <taxon>Eukaryota</taxon>
        <taxon>Metazoa</taxon>
        <taxon>Ecdysozoa</taxon>
        <taxon>Arthropoda</taxon>
        <taxon>Hexapoda</taxon>
        <taxon>Insecta</taxon>
        <taxon>Pterygota</taxon>
        <taxon>Neoptera</taxon>
        <taxon>Paraneoptera</taxon>
        <taxon>Hemiptera</taxon>
        <taxon>Heteroptera</taxon>
        <taxon>Panheteroptera</taxon>
        <taxon>Nepomorpha</taxon>
        <taxon>Nepidae</taxon>
        <taxon>Ranatrinae</taxon>
        <taxon>Ranatra</taxon>
    </lineage>
</organism>
<evidence type="ECO:0000259" key="6">
    <source>
        <dbReference type="PROSITE" id="PS50850"/>
    </source>
</evidence>
<evidence type="ECO:0000256" key="2">
    <source>
        <dbReference type="ARBA" id="ARBA00022692"/>
    </source>
</evidence>
<dbReference type="InterPro" id="IPR036259">
    <property type="entry name" value="MFS_trans_sf"/>
</dbReference>
<dbReference type="PANTHER" id="PTHR48021:SF46">
    <property type="entry name" value="MAJOR FACILITATOR SUPERFAMILY (MFS) PROFILE DOMAIN-CONTAINING PROTEIN"/>
    <property type="match status" value="1"/>
</dbReference>
<dbReference type="Pfam" id="PF00083">
    <property type="entry name" value="Sugar_tr"/>
    <property type="match status" value="2"/>
</dbReference>
<dbReference type="InterPro" id="IPR005828">
    <property type="entry name" value="MFS_sugar_transport-like"/>
</dbReference>